<sequence length="328" mass="35913">MTNYADLKSCAIVSRRFTFPSQFHLFGVINLLMGPFGDPRGLRRDAAARLVEIFAETPHLSRLVRALHAPIDSVILAHVESMCLPRLNNLCLIAGAATADVPGFSLARDLLSRPSIHTVTLRTTFPTYAALDLLFSRCTPCLLTLNIPYTDVDSETVVSRPAAVGRRSHITNLVLPRGMAPRVASWFFDSRCPLDLSMLQRVECCVRAGPVLLLLRTASTTIVELNLCAVDITDAFPLSAFPALAKLGLMGSPRALLTAIMTLPWVAHRLHLPALTRVVVSVVRRTRLAIAAAKVGADKVALIYMFGKMHALGVLVVQTEKDWGRDTW</sequence>
<evidence type="ECO:0000313" key="2">
    <source>
        <dbReference type="Proteomes" id="UP000620124"/>
    </source>
</evidence>
<name>A0A8H6ZB11_9AGAR</name>
<dbReference type="Proteomes" id="UP000620124">
    <property type="component" value="Unassembled WGS sequence"/>
</dbReference>
<proteinExistence type="predicted"/>
<keyword evidence="2" id="KW-1185">Reference proteome</keyword>
<gene>
    <name evidence="1" type="ORF">MVEN_00100300</name>
</gene>
<evidence type="ECO:0000313" key="1">
    <source>
        <dbReference type="EMBL" id="KAF7372395.1"/>
    </source>
</evidence>
<organism evidence="1 2">
    <name type="scientific">Mycena venus</name>
    <dbReference type="NCBI Taxonomy" id="2733690"/>
    <lineage>
        <taxon>Eukaryota</taxon>
        <taxon>Fungi</taxon>
        <taxon>Dikarya</taxon>
        <taxon>Basidiomycota</taxon>
        <taxon>Agaricomycotina</taxon>
        <taxon>Agaricomycetes</taxon>
        <taxon>Agaricomycetidae</taxon>
        <taxon>Agaricales</taxon>
        <taxon>Marasmiineae</taxon>
        <taxon>Mycenaceae</taxon>
        <taxon>Mycena</taxon>
    </lineage>
</organism>
<dbReference type="OrthoDB" id="3002560at2759"/>
<reference evidence="1" key="1">
    <citation type="submission" date="2020-05" db="EMBL/GenBank/DDBJ databases">
        <title>Mycena genomes resolve the evolution of fungal bioluminescence.</title>
        <authorList>
            <person name="Tsai I.J."/>
        </authorList>
    </citation>
    <scope>NUCLEOTIDE SEQUENCE</scope>
    <source>
        <strain evidence="1">CCC161011</strain>
    </source>
</reference>
<dbReference type="AlphaFoldDB" id="A0A8H6ZB11"/>
<accession>A0A8H6ZB11</accession>
<dbReference type="EMBL" id="JACAZI010000001">
    <property type="protein sequence ID" value="KAF7372395.1"/>
    <property type="molecule type" value="Genomic_DNA"/>
</dbReference>
<protein>
    <submittedName>
        <fullName evidence="1">Uncharacterized protein</fullName>
    </submittedName>
</protein>
<comment type="caution">
    <text evidence="1">The sequence shown here is derived from an EMBL/GenBank/DDBJ whole genome shotgun (WGS) entry which is preliminary data.</text>
</comment>